<dbReference type="InterPro" id="IPR029035">
    <property type="entry name" value="DHS-like_NAD/FAD-binding_dom"/>
</dbReference>
<gene>
    <name evidence="1" type="ORF">P5S46_12670</name>
</gene>
<dbReference type="EMBL" id="CP120942">
    <property type="protein sequence ID" value="WFF96526.1"/>
    <property type="molecule type" value="Genomic_DNA"/>
</dbReference>
<reference evidence="1" key="1">
    <citation type="submission" date="2023-03" db="EMBL/GenBank/DDBJ databases">
        <title>Aeromonas caviae strain AC1520.</title>
        <authorList>
            <person name="Xie T."/>
            <person name="Zhang Q."/>
            <person name="Deng J."/>
            <person name="Li X."/>
        </authorList>
    </citation>
    <scope>NUCLEOTIDE SEQUENCE</scope>
    <source>
        <strain evidence="1">AC1520</strain>
    </source>
</reference>
<dbReference type="SUPFAM" id="SSF52467">
    <property type="entry name" value="DHS-like NAD/FAD-binding domain"/>
    <property type="match status" value="1"/>
</dbReference>
<evidence type="ECO:0000313" key="1">
    <source>
        <dbReference type="EMBL" id="WFF96526.1"/>
    </source>
</evidence>
<dbReference type="Proteomes" id="UP001218423">
    <property type="component" value="Chromosome"/>
</dbReference>
<protein>
    <submittedName>
        <fullName evidence="1">SIR2 family protein</fullName>
    </submittedName>
</protein>
<dbReference type="AlphaFoldDB" id="A0AAJ5Z9A1"/>
<evidence type="ECO:0000313" key="2">
    <source>
        <dbReference type="Proteomes" id="UP001218423"/>
    </source>
</evidence>
<name>A0AAJ5Z9A1_AERCA</name>
<dbReference type="RefSeq" id="WP_277856034.1">
    <property type="nucleotide sequence ID" value="NZ_CP120942.1"/>
</dbReference>
<proteinExistence type="predicted"/>
<dbReference type="Pfam" id="PF13289">
    <property type="entry name" value="SIR2_2"/>
    <property type="match status" value="1"/>
</dbReference>
<sequence>MGDNILDVISKQAQEYYKTTPVIILGSGASAAYGMAGMWELSQHLIKTVPKSDLSPAELLAWKAFCKLLNEGTDLESALHQITLSDALTKKVVLATWSLLVPQDLAIFEESLNNTGLFPLGKLLKHMLRSTIPQINIITPNYDRLAEYACEQEYLHHYTGFSHGYRGSLVKKDYLKCTRQVNIWKVHGSLGWFTNHSQVICALTNVKEIPDGLTPLIVTPGIEKYKSTHKEPYKTTIHEADDIIDQASSYLCIGFGFNDIHIQEKLINRCSKNDASIIVVTYKLSVQAKRFLFEGNCGRYLAIESSDDNINSKVFSSELKEPVVIDGDFWSLGGFIKLIM</sequence>
<accession>A0AAJ5Z9A1</accession>
<organism evidence="1 2">
    <name type="scientific">Aeromonas caviae</name>
    <name type="common">Aeromonas punctata</name>
    <dbReference type="NCBI Taxonomy" id="648"/>
    <lineage>
        <taxon>Bacteria</taxon>
        <taxon>Pseudomonadati</taxon>
        <taxon>Pseudomonadota</taxon>
        <taxon>Gammaproteobacteria</taxon>
        <taxon>Aeromonadales</taxon>
        <taxon>Aeromonadaceae</taxon>
        <taxon>Aeromonas</taxon>
    </lineage>
</organism>